<comment type="catalytic activity">
    <reaction evidence="2">
        <text>oxidized coenzyme F420-(gamma-L-Glu)(n) + a quinol + H(+) = reduced coenzyme F420-(gamma-L-Glu)(n) + a quinone</text>
        <dbReference type="Rhea" id="RHEA:39663"/>
        <dbReference type="Rhea" id="RHEA-COMP:12939"/>
        <dbReference type="Rhea" id="RHEA-COMP:14378"/>
        <dbReference type="ChEBI" id="CHEBI:15378"/>
        <dbReference type="ChEBI" id="CHEBI:24646"/>
        <dbReference type="ChEBI" id="CHEBI:132124"/>
        <dbReference type="ChEBI" id="CHEBI:133980"/>
        <dbReference type="ChEBI" id="CHEBI:139511"/>
    </reaction>
</comment>
<organism evidence="3 4">
    <name type="scientific">Wenjunlia vitaminophila</name>
    <name type="common">Streptomyces vitaminophilus</name>
    <dbReference type="NCBI Taxonomy" id="76728"/>
    <lineage>
        <taxon>Bacteria</taxon>
        <taxon>Bacillati</taxon>
        <taxon>Actinomycetota</taxon>
        <taxon>Actinomycetes</taxon>
        <taxon>Kitasatosporales</taxon>
        <taxon>Streptomycetaceae</taxon>
        <taxon>Wenjunlia</taxon>
    </lineage>
</organism>
<comment type="similarity">
    <text evidence="1">Belongs to the F420H(2)-dependent quinone reductase family.</text>
</comment>
<reference evidence="3 4" key="1">
    <citation type="submission" date="2015-10" db="EMBL/GenBank/DDBJ databases">
        <title>Draft genome sequence of pyrrolomycin-producing Streptomyces vitaminophilus.</title>
        <authorList>
            <person name="Graham D.E."/>
            <person name="Mahan K.M."/>
            <person name="Klingeman D.M."/>
            <person name="Hettich R.L."/>
            <person name="Parry R.J."/>
        </authorList>
    </citation>
    <scope>NUCLEOTIDE SEQUENCE [LARGE SCALE GENOMIC DNA]</scope>
    <source>
        <strain evidence="3 4">ATCC 31673</strain>
    </source>
</reference>
<dbReference type="PANTHER" id="PTHR39428:SF1">
    <property type="entry name" value="F420H(2)-DEPENDENT QUINONE REDUCTASE RV1261C"/>
    <property type="match status" value="1"/>
</dbReference>
<dbReference type="InterPro" id="IPR004378">
    <property type="entry name" value="F420H2_quin_Rdtase"/>
</dbReference>
<protein>
    <recommendedName>
        <fullName evidence="5">Nitroreductase family deazaflavin-dependent oxidoreductase</fullName>
    </recommendedName>
</protein>
<dbReference type="Gene3D" id="2.30.110.10">
    <property type="entry name" value="Electron Transport, Fmn-binding Protein, Chain A"/>
    <property type="match status" value="1"/>
</dbReference>
<dbReference type="PANTHER" id="PTHR39428">
    <property type="entry name" value="F420H(2)-DEPENDENT QUINONE REDUCTASE RV1261C"/>
    <property type="match status" value="1"/>
</dbReference>
<evidence type="ECO:0000313" key="4">
    <source>
        <dbReference type="Proteomes" id="UP000050867"/>
    </source>
</evidence>
<dbReference type="eggNOG" id="COG0748">
    <property type="taxonomic scope" value="Bacteria"/>
</dbReference>
<dbReference type="Pfam" id="PF04075">
    <property type="entry name" value="F420H2_quin_red"/>
    <property type="match status" value="1"/>
</dbReference>
<keyword evidence="4" id="KW-1185">Reference proteome</keyword>
<dbReference type="InterPro" id="IPR012349">
    <property type="entry name" value="Split_barrel_FMN-bd"/>
</dbReference>
<dbReference type="Proteomes" id="UP000050867">
    <property type="component" value="Unassembled WGS sequence"/>
</dbReference>
<comment type="caution">
    <text evidence="3">The sequence shown here is derived from an EMBL/GenBank/DDBJ whole genome shotgun (WGS) entry which is preliminary data.</text>
</comment>
<dbReference type="NCBIfam" id="TIGR00026">
    <property type="entry name" value="hi_GC_TIGR00026"/>
    <property type="match status" value="1"/>
</dbReference>
<evidence type="ECO:0000256" key="1">
    <source>
        <dbReference type="ARBA" id="ARBA00008710"/>
    </source>
</evidence>
<dbReference type="STRING" id="76728.AQ490_16410"/>
<dbReference type="GO" id="GO:0016491">
    <property type="term" value="F:oxidoreductase activity"/>
    <property type="evidence" value="ECO:0007669"/>
    <property type="project" value="InterPro"/>
</dbReference>
<proteinExistence type="inferred from homology"/>
<evidence type="ECO:0008006" key="5">
    <source>
        <dbReference type="Google" id="ProtNLM"/>
    </source>
</evidence>
<dbReference type="SUPFAM" id="SSF50475">
    <property type="entry name" value="FMN-binding split barrel"/>
    <property type="match status" value="1"/>
</dbReference>
<accession>A0A0T6LX01</accession>
<dbReference type="EMBL" id="LLZU01000005">
    <property type="protein sequence ID" value="KRV50635.1"/>
    <property type="molecule type" value="Genomic_DNA"/>
</dbReference>
<evidence type="ECO:0000313" key="3">
    <source>
        <dbReference type="EMBL" id="KRV50635.1"/>
    </source>
</evidence>
<gene>
    <name evidence="3" type="ORF">AQ490_16410</name>
</gene>
<evidence type="ECO:0000256" key="2">
    <source>
        <dbReference type="ARBA" id="ARBA00049106"/>
    </source>
</evidence>
<name>A0A0T6LX01_WENVI</name>
<dbReference type="AlphaFoldDB" id="A0A0T6LX01"/>
<sequence length="182" mass="20355">MAANHRPRRLLHPMIHPLIARIGGTRTFRVLGPHLLPAVDRSVHRLSKGRWVPSRLVLPTVLLTTTGRRTGRQRTTPLCAHRYPDGGWLVAGTNFGRRHHPAWSTNLLHHPIATVSWRGHTERVTARRLRPEELAEERAHLLRIVPVYDTYAALAGRDVRVFRLTPTGRDAGAPPDVPAAAG</sequence>